<protein>
    <submittedName>
        <fullName evidence="2">Uncharacterized protein</fullName>
    </submittedName>
</protein>
<evidence type="ECO:0000313" key="2">
    <source>
        <dbReference type="EMBL" id="GBP89889.1"/>
    </source>
</evidence>
<keyword evidence="3" id="KW-1185">Reference proteome</keyword>
<comment type="caution">
    <text evidence="2">The sequence shown here is derived from an EMBL/GenBank/DDBJ whole genome shotgun (WGS) entry which is preliminary data.</text>
</comment>
<reference evidence="2 3" key="1">
    <citation type="journal article" date="2019" name="Commun. Biol.">
        <title>The bagworm genome reveals a unique fibroin gene that provides high tensile strength.</title>
        <authorList>
            <person name="Kono N."/>
            <person name="Nakamura H."/>
            <person name="Ohtoshi R."/>
            <person name="Tomita M."/>
            <person name="Numata K."/>
            <person name="Arakawa K."/>
        </authorList>
    </citation>
    <scope>NUCLEOTIDE SEQUENCE [LARGE SCALE GENOMIC DNA]</scope>
</reference>
<proteinExistence type="predicted"/>
<evidence type="ECO:0000313" key="3">
    <source>
        <dbReference type="Proteomes" id="UP000299102"/>
    </source>
</evidence>
<organism evidence="2 3">
    <name type="scientific">Eumeta variegata</name>
    <name type="common">Bagworm moth</name>
    <name type="synonym">Eumeta japonica</name>
    <dbReference type="NCBI Taxonomy" id="151549"/>
    <lineage>
        <taxon>Eukaryota</taxon>
        <taxon>Metazoa</taxon>
        <taxon>Ecdysozoa</taxon>
        <taxon>Arthropoda</taxon>
        <taxon>Hexapoda</taxon>
        <taxon>Insecta</taxon>
        <taxon>Pterygota</taxon>
        <taxon>Neoptera</taxon>
        <taxon>Endopterygota</taxon>
        <taxon>Lepidoptera</taxon>
        <taxon>Glossata</taxon>
        <taxon>Ditrysia</taxon>
        <taxon>Tineoidea</taxon>
        <taxon>Psychidae</taxon>
        <taxon>Oiketicinae</taxon>
        <taxon>Eumeta</taxon>
    </lineage>
</organism>
<name>A0A4C1ZSB9_EUMVA</name>
<dbReference type="Proteomes" id="UP000299102">
    <property type="component" value="Unassembled WGS sequence"/>
</dbReference>
<accession>A0A4C1ZSB9</accession>
<dbReference type="AlphaFoldDB" id="A0A4C1ZSB9"/>
<gene>
    <name evidence="2" type="ORF">EVAR_61167_1</name>
</gene>
<feature type="region of interest" description="Disordered" evidence="1">
    <location>
        <begin position="1"/>
        <end position="22"/>
    </location>
</feature>
<evidence type="ECO:0000256" key="1">
    <source>
        <dbReference type="SAM" id="MobiDB-lite"/>
    </source>
</evidence>
<dbReference type="EMBL" id="BGZK01002041">
    <property type="protein sequence ID" value="GBP89889.1"/>
    <property type="molecule type" value="Genomic_DNA"/>
</dbReference>
<sequence length="98" mass="10952">MRQDGNTTGFRPDTLQHGTLKRPKSTIKISYAGKGFRAGLDVTRQIFPRAEVKTRKSLATPISGNVFPPVPHAKREISFLCVQLVRRVEIAANTCFVR</sequence>